<dbReference type="AlphaFoldDB" id="A0A8H6B1T6"/>
<dbReference type="RefSeq" id="XP_037196534.1">
    <property type="nucleotide sequence ID" value="XM_037332380.1"/>
</dbReference>
<name>A0A8H6B1T6_9HELO</name>
<dbReference type="Proteomes" id="UP000531561">
    <property type="component" value="Unassembled WGS sequence"/>
</dbReference>
<evidence type="ECO:0000313" key="3">
    <source>
        <dbReference type="Proteomes" id="UP000531561"/>
    </source>
</evidence>
<accession>A0A8H6B1T6</accession>
<dbReference type="EMBL" id="JABFCT010000003">
    <property type="protein sequence ID" value="KAF5877588.1"/>
    <property type="molecule type" value="Genomic_DNA"/>
</dbReference>
<keyword evidence="3" id="KW-1185">Reference proteome</keyword>
<evidence type="ECO:0000313" key="2">
    <source>
        <dbReference type="EMBL" id="KAF5877588.1"/>
    </source>
</evidence>
<organism evidence="2 3">
    <name type="scientific">Botrytis fragariae</name>
    <dbReference type="NCBI Taxonomy" id="1964551"/>
    <lineage>
        <taxon>Eukaryota</taxon>
        <taxon>Fungi</taxon>
        <taxon>Dikarya</taxon>
        <taxon>Ascomycota</taxon>
        <taxon>Pezizomycotina</taxon>
        <taxon>Leotiomycetes</taxon>
        <taxon>Helotiales</taxon>
        <taxon>Sclerotiniaceae</taxon>
        <taxon>Botrytis</taxon>
    </lineage>
</organism>
<evidence type="ECO:0000256" key="1">
    <source>
        <dbReference type="SAM" id="MobiDB-lite"/>
    </source>
</evidence>
<protein>
    <submittedName>
        <fullName evidence="2">Uncharacterized protein</fullName>
    </submittedName>
</protein>
<reference evidence="2 3" key="1">
    <citation type="journal article" date="2020" name="Phytopathology">
        <title>A high-quality genome resource of Botrytis fragariae, a new and rapidly spreading fungal pathogen causing strawberry gray mold in the U.S.A.</title>
        <authorList>
            <person name="Wu Y."/>
            <person name="Saski C.A."/>
            <person name="Schnabel G."/>
            <person name="Xiao S."/>
            <person name="Hu M."/>
        </authorList>
    </citation>
    <scope>NUCLEOTIDE SEQUENCE [LARGE SCALE GENOMIC DNA]</scope>
    <source>
        <strain evidence="2 3">BVB16</strain>
    </source>
</reference>
<dbReference type="OrthoDB" id="10519827at2759"/>
<gene>
    <name evidence="2" type="ORF">Bfra_001955</name>
</gene>
<feature type="region of interest" description="Disordered" evidence="1">
    <location>
        <begin position="1"/>
        <end position="35"/>
    </location>
</feature>
<proteinExistence type="predicted"/>
<comment type="caution">
    <text evidence="2">The sequence shown here is derived from an EMBL/GenBank/DDBJ whole genome shotgun (WGS) entry which is preliminary data.</text>
</comment>
<feature type="compositionally biased region" description="Polar residues" evidence="1">
    <location>
        <begin position="24"/>
        <end position="35"/>
    </location>
</feature>
<dbReference type="GeneID" id="59256072"/>
<sequence length="35" mass="3974">MPWLKITSASFPPSLAGTRDVYTSPRTTQQILPRR</sequence>